<evidence type="ECO:0000313" key="2">
    <source>
        <dbReference type="EMBL" id="SHJ71923.1"/>
    </source>
</evidence>
<sequence length="521" mass="58350">MRLLALVFSALLILPSLANPIFLRKGDEVSELTTKSGKVHKDVRVSTISAKGVTVISSTGVTRIPRAELPGYEHIFRKFDTAAGEAEREIASEESIKQGEVSHPDLEALVAEDLPLEWAPKSLNDIVTVCLKVEISKGVDEFGRKVKWVGSAFLCNEQGVTYIYSNLHNFFGAKEFRFVYQDGRVIPEAHLGRVEVADGKYGLFVKSYGLPHGWGGDVVRIRLRKFYPQALQLDRTLLSTRFVGKDIAVVGNQGGRGAITKLTGKLTAVEKHDIIMHNARTEPGNSGSPIIDLDSMKVIGILTWGMRLPDPVRRVWSKVGEEEREGINSGASLSRITFSSSSFDKLYEERLLINRMKSSVRLLGLMDALVPSAEGLFVDTSVEVMGGFTIEDLLAESPDHYIVKRLLKLDKEIREGNRGVRISNMDLLKLYSSAYRDCLAYTQRQTRAIKDRMYTRSYFFECSVKNTFMLEISRAYENGIARSIQWYRKQGSLGKKAIPLKERVRLPRLDSGLQGLGIQRE</sequence>
<proteinExistence type="predicted"/>
<accession>A0A1M6LL88</accession>
<dbReference type="Gene3D" id="2.40.10.10">
    <property type="entry name" value="Trypsin-like serine proteases"/>
    <property type="match status" value="1"/>
</dbReference>
<dbReference type="InParanoid" id="A0A1M6LL88"/>
<dbReference type="EMBL" id="FQYR01000004">
    <property type="protein sequence ID" value="SHJ71923.1"/>
    <property type="molecule type" value="Genomic_DNA"/>
</dbReference>
<reference evidence="2 3" key="1">
    <citation type="submission" date="2016-11" db="EMBL/GenBank/DDBJ databases">
        <authorList>
            <person name="Jaros S."/>
            <person name="Januszkiewicz K."/>
            <person name="Wedrychowicz H."/>
        </authorList>
    </citation>
    <scope>NUCLEOTIDE SEQUENCE [LARGE SCALE GENOMIC DNA]</scope>
    <source>
        <strain evidence="2 3">DSM 18772</strain>
    </source>
</reference>
<organism evidence="2 3">
    <name type="scientific">Rubritalea squalenifaciens DSM 18772</name>
    <dbReference type="NCBI Taxonomy" id="1123071"/>
    <lineage>
        <taxon>Bacteria</taxon>
        <taxon>Pseudomonadati</taxon>
        <taxon>Verrucomicrobiota</taxon>
        <taxon>Verrucomicrobiia</taxon>
        <taxon>Verrucomicrobiales</taxon>
        <taxon>Rubritaleaceae</taxon>
        <taxon>Rubritalea</taxon>
    </lineage>
</organism>
<feature type="chain" id="PRO_5009919287" evidence="1">
    <location>
        <begin position="19"/>
        <end position="521"/>
    </location>
</feature>
<dbReference type="InterPro" id="IPR009003">
    <property type="entry name" value="Peptidase_S1_PA"/>
</dbReference>
<keyword evidence="3" id="KW-1185">Reference proteome</keyword>
<gene>
    <name evidence="2" type="ORF">SAMN02745181_2429</name>
</gene>
<name>A0A1M6LL88_9BACT</name>
<protein>
    <submittedName>
        <fullName evidence="2">Trypsin-like peptidase domain-containing protein</fullName>
    </submittedName>
</protein>
<dbReference type="STRING" id="1123071.SAMN02745181_2429"/>
<dbReference type="OrthoDB" id="184639at2"/>
<dbReference type="InterPro" id="IPR043504">
    <property type="entry name" value="Peptidase_S1_PA_chymotrypsin"/>
</dbReference>
<dbReference type="SUPFAM" id="SSF50494">
    <property type="entry name" value="Trypsin-like serine proteases"/>
    <property type="match status" value="1"/>
</dbReference>
<evidence type="ECO:0000256" key="1">
    <source>
        <dbReference type="SAM" id="SignalP"/>
    </source>
</evidence>
<dbReference type="RefSeq" id="WP_143184021.1">
    <property type="nucleotide sequence ID" value="NZ_FQYR01000004.1"/>
</dbReference>
<keyword evidence="1" id="KW-0732">Signal</keyword>
<dbReference type="Proteomes" id="UP000184510">
    <property type="component" value="Unassembled WGS sequence"/>
</dbReference>
<dbReference type="AlphaFoldDB" id="A0A1M6LL88"/>
<dbReference type="Pfam" id="PF13365">
    <property type="entry name" value="Trypsin_2"/>
    <property type="match status" value="1"/>
</dbReference>
<feature type="signal peptide" evidence="1">
    <location>
        <begin position="1"/>
        <end position="18"/>
    </location>
</feature>
<evidence type="ECO:0000313" key="3">
    <source>
        <dbReference type="Proteomes" id="UP000184510"/>
    </source>
</evidence>